<dbReference type="Proteomes" id="UP001145021">
    <property type="component" value="Unassembled WGS sequence"/>
</dbReference>
<evidence type="ECO:0000256" key="1">
    <source>
        <dbReference type="ARBA" id="ARBA00004123"/>
    </source>
</evidence>
<dbReference type="GO" id="GO:0005737">
    <property type="term" value="C:cytoplasm"/>
    <property type="evidence" value="ECO:0007669"/>
    <property type="project" value="UniProtKB-SubCell"/>
</dbReference>
<dbReference type="EMBL" id="JANBOH010000005">
    <property type="protein sequence ID" value="KAJ1648460.1"/>
    <property type="molecule type" value="Genomic_DNA"/>
</dbReference>
<keyword evidence="7" id="KW-0539">Nucleus</keyword>
<dbReference type="InterPro" id="IPR016069">
    <property type="entry name" value="Translin_C"/>
</dbReference>
<dbReference type="InterPro" id="IPR033956">
    <property type="entry name" value="Translin"/>
</dbReference>
<dbReference type="SUPFAM" id="SSF74784">
    <property type="entry name" value="Translin"/>
    <property type="match status" value="1"/>
</dbReference>
<dbReference type="InterPro" id="IPR016068">
    <property type="entry name" value="Translin_N"/>
</dbReference>
<dbReference type="Pfam" id="PF01997">
    <property type="entry name" value="Translin"/>
    <property type="match status" value="1"/>
</dbReference>
<organism evidence="8 9">
    <name type="scientific">Coemansia asiatica</name>
    <dbReference type="NCBI Taxonomy" id="1052880"/>
    <lineage>
        <taxon>Eukaryota</taxon>
        <taxon>Fungi</taxon>
        <taxon>Fungi incertae sedis</taxon>
        <taxon>Zoopagomycota</taxon>
        <taxon>Kickxellomycotina</taxon>
        <taxon>Kickxellomycetes</taxon>
        <taxon>Kickxellales</taxon>
        <taxon>Kickxellaceae</taxon>
        <taxon>Coemansia</taxon>
    </lineage>
</organism>
<dbReference type="GO" id="GO:0016070">
    <property type="term" value="P:RNA metabolic process"/>
    <property type="evidence" value="ECO:0007669"/>
    <property type="project" value="InterPro"/>
</dbReference>
<keyword evidence="5" id="KW-0694">RNA-binding</keyword>
<evidence type="ECO:0000256" key="3">
    <source>
        <dbReference type="ARBA" id="ARBA00005902"/>
    </source>
</evidence>
<dbReference type="Gene3D" id="1.20.58.190">
    <property type="entry name" value="Translin, domain 1"/>
    <property type="match status" value="1"/>
</dbReference>
<dbReference type="Gene3D" id="1.20.58.200">
    <property type="entry name" value="Translin, domain 2"/>
    <property type="match status" value="1"/>
</dbReference>
<keyword evidence="9" id="KW-1185">Reference proteome</keyword>
<evidence type="ECO:0000256" key="5">
    <source>
        <dbReference type="ARBA" id="ARBA00022884"/>
    </source>
</evidence>
<dbReference type="AlphaFoldDB" id="A0A9W7XS70"/>
<comment type="similarity">
    <text evidence="3">Belongs to the translin family.</text>
</comment>
<keyword evidence="4" id="KW-0963">Cytoplasm</keyword>
<comment type="caution">
    <text evidence="8">The sequence shown here is derived from an EMBL/GenBank/DDBJ whole genome shotgun (WGS) entry which is preliminary data.</text>
</comment>
<name>A0A9W7XS70_9FUNG</name>
<proteinExistence type="inferred from homology"/>
<keyword evidence="6" id="KW-0238">DNA-binding</keyword>
<dbReference type="CDD" id="cd14819">
    <property type="entry name" value="Translin"/>
    <property type="match status" value="1"/>
</dbReference>
<evidence type="ECO:0000256" key="2">
    <source>
        <dbReference type="ARBA" id="ARBA00004496"/>
    </source>
</evidence>
<dbReference type="PANTHER" id="PTHR10741">
    <property type="entry name" value="TRANSLIN AND TRANSLIN ASSOCIATED PROTEIN X"/>
    <property type="match status" value="1"/>
</dbReference>
<evidence type="ECO:0000313" key="9">
    <source>
        <dbReference type="Proteomes" id="UP001145021"/>
    </source>
</evidence>
<dbReference type="GO" id="GO:0003697">
    <property type="term" value="F:single-stranded DNA binding"/>
    <property type="evidence" value="ECO:0007669"/>
    <property type="project" value="InterPro"/>
</dbReference>
<evidence type="ECO:0000313" key="8">
    <source>
        <dbReference type="EMBL" id="KAJ1648460.1"/>
    </source>
</evidence>
<sequence>MDIQIFIDLQDRLDQETKLFEQIKDAVKELYKTCRLASANLSKAHSVPQSQTKEVVESAKAQFAEMKQKISELSKLIEPVTFYRYHDMWSNAFQTACSLAIFSIYLSESRLATPKDIEQVLGQKVNVDDSQITEFVITVEEYLHGVISLFGELSRLAVNSVIVNDIKRPQDISTFASELYSGFQLLNLKNDALRRRFDSIKYDIKKIEEVQYDLRVRGLLG</sequence>
<comment type="subcellular location">
    <subcellularLocation>
        <location evidence="2">Cytoplasm</location>
    </subcellularLocation>
    <subcellularLocation>
        <location evidence="1">Nucleus</location>
    </subcellularLocation>
</comment>
<evidence type="ECO:0000256" key="7">
    <source>
        <dbReference type="ARBA" id="ARBA00023242"/>
    </source>
</evidence>
<accession>A0A9W7XS70</accession>
<dbReference type="InterPro" id="IPR002848">
    <property type="entry name" value="Translin_fam"/>
</dbReference>
<reference evidence="8" key="1">
    <citation type="submission" date="2022-07" db="EMBL/GenBank/DDBJ databases">
        <title>Phylogenomic reconstructions and comparative analyses of Kickxellomycotina fungi.</title>
        <authorList>
            <person name="Reynolds N.K."/>
            <person name="Stajich J.E."/>
            <person name="Barry K."/>
            <person name="Grigoriev I.V."/>
            <person name="Crous P."/>
            <person name="Smith M.E."/>
        </authorList>
    </citation>
    <scope>NUCLEOTIDE SEQUENCE</scope>
    <source>
        <strain evidence="8">NBRC 105413</strain>
    </source>
</reference>
<dbReference type="GO" id="GO:0005634">
    <property type="term" value="C:nucleus"/>
    <property type="evidence" value="ECO:0007669"/>
    <property type="project" value="UniProtKB-SubCell"/>
</dbReference>
<dbReference type="InterPro" id="IPR036081">
    <property type="entry name" value="Translin_sf"/>
</dbReference>
<evidence type="ECO:0000256" key="6">
    <source>
        <dbReference type="ARBA" id="ARBA00023125"/>
    </source>
</evidence>
<dbReference type="GO" id="GO:0003723">
    <property type="term" value="F:RNA binding"/>
    <property type="evidence" value="ECO:0007669"/>
    <property type="project" value="UniProtKB-KW"/>
</dbReference>
<protein>
    <submittedName>
        <fullName evidence="8">Translin-1</fullName>
    </submittedName>
</protein>
<dbReference type="GO" id="GO:0043565">
    <property type="term" value="F:sequence-specific DNA binding"/>
    <property type="evidence" value="ECO:0007669"/>
    <property type="project" value="InterPro"/>
</dbReference>
<gene>
    <name evidence="8" type="primary">tsn1</name>
    <name evidence="8" type="ORF">LPJ64_000289</name>
</gene>
<evidence type="ECO:0000256" key="4">
    <source>
        <dbReference type="ARBA" id="ARBA00022490"/>
    </source>
</evidence>
<dbReference type="FunFam" id="1.20.58.200:FF:000002">
    <property type="entry name" value="Putative translin"/>
    <property type="match status" value="1"/>
</dbReference>